<accession>A0A125MG52</accession>
<organism evidence="1 2">
    <name type="scientific">Bacteroides stercoris</name>
    <dbReference type="NCBI Taxonomy" id="46506"/>
    <lineage>
        <taxon>Bacteria</taxon>
        <taxon>Pseudomonadati</taxon>
        <taxon>Bacteroidota</taxon>
        <taxon>Bacteroidia</taxon>
        <taxon>Bacteroidales</taxon>
        <taxon>Bacteroidaceae</taxon>
        <taxon>Bacteroides</taxon>
    </lineage>
</organism>
<dbReference type="RefSeq" id="WP_060385556.1">
    <property type="nucleotide sequence ID" value="NZ_CP081913.1"/>
</dbReference>
<dbReference type="Gene3D" id="2.60.40.10">
    <property type="entry name" value="Immunoglobulins"/>
    <property type="match status" value="3"/>
</dbReference>
<keyword evidence="2" id="KW-1185">Reference proteome</keyword>
<dbReference type="STRING" id="46506.AA415_01182"/>
<gene>
    <name evidence="1" type="ORF">AA415_01182</name>
</gene>
<proteinExistence type="predicted"/>
<evidence type="ECO:0000313" key="2">
    <source>
        <dbReference type="Proteomes" id="UP000056419"/>
    </source>
</evidence>
<sequence>MKNIFYLLLLMPLMVLVNSCDDKKEIVFDSELPQFEIKDNAILLEVIMPQGTDADENIYIVGDFNDGENAVGQLEWRLEKAGNSDVKWGIYLFPSTFKNGKTLADGFYFVSEKQGKERTVKNEDVSHVLNVGVGTRTNVTVSRWATYFEEEEEPDKIVHDGYVIYVEDNSGWDVVTLYAWSNDSPELFGAWPGIQPAGTEVKDGVTYKYFDTGADNEGLTYNLIFNNNNGGEQFDAAVVTLNRDYYLRITNTGYEEIDPNQNIKHDGYAIFIEDKSGWDALSLYAWGNELPELFGAWPGILTTGTVIIKGITYKYFDTGKANEGLMYNFICNDGGSNQFDLATVTLDRDYYFSITDKKGVEVDPQNPGTVEPDPDPVDGYTIYVVNNTGWEGLALYAYVGIDPVIGAWPGMQATGSQDINGVTFTGFTMPVELSDTSITIIFNNNNGGVQLPDLPITLNRDYYFTITADACTEIEAPVAN</sequence>
<reference evidence="1 2" key="1">
    <citation type="journal article" date="2016" name="BMC Genomics">
        <title>Type VI secretion systems of human gut Bacteroidales segregate into three genetic architectures, two of which are contained on mobile genetic elements.</title>
        <authorList>
            <person name="Coyne M.J."/>
            <person name="Roelofs K.G."/>
            <person name="Comstock L.E."/>
        </authorList>
    </citation>
    <scope>NUCLEOTIDE SEQUENCE [LARGE SCALE GENOMIC DNA]</scope>
    <source>
        <strain evidence="1 2">CL09T03C01</strain>
    </source>
</reference>
<evidence type="ECO:0000313" key="1">
    <source>
        <dbReference type="EMBL" id="KWR56112.1"/>
    </source>
</evidence>
<dbReference type="AlphaFoldDB" id="A0A125MG52"/>
<dbReference type="EMBL" id="LRGC01000004">
    <property type="protein sequence ID" value="KWR56112.1"/>
    <property type="molecule type" value="Genomic_DNA"/>
</dbReference>
<name>A0A125MG52_BACSE</name>
<dbReference type="InterPro" id="IPR013783">
    <property type="entry name" value="Ig-like_fold"/>
</dbReference>
<dbReference type="PATRIC" id="fig|46506.5.peg.1262"/>
<comment type="caution">
    <text evidence="1">The sequence shown here is derived from an EMBL/GenBank/DDBJ whole genome shotgun (WGS) entry which is preliminary data.</text>
</comment>
<protein>
    <submittedName>
        <fullName evidence="1">Starch-binding module 26</fullName>
    </submittedName>
</protein>
<dbReference type="Proteomes" id="UP000056419">
    <property type="component" value="Unassembled WGS sequence"/>
</dbReference>